<dbReference type="OrthoDB" id="9808363at2"/>
<keyword evidence="4 6" id="KW-0067">ATP-binding</keyword>
<name>A0A1V9FMD7_9BACT</name>
<dbReference type="InterPro" id="IPR003439">
    <property type="entry name" value="ABC_transporter-like_ATP-bd"/>
</dbReference>
<dbReference type="STRING" id="1703345.A3860_37810"/>
<dbReference type="PANTHER" id="PTHR43335">
    <property type="entry name" value="ABC TRANSPORTER, ATP-BINDING PROTEIN"/>
    <property type="match status" value="1"/>
</dbReference>
<dbReference type="InterPro" id="IPR027417">
    <property type="entry name" value="P-loop_NTPase"/>
</dbReference>
<comment type="caution">
    <text evidence="6">The sequence shown here is derived from an EMBL/GenBank/DDBJ whole genome shotgun (WGS) entry which is preliminary data.</text>
</comment>
<dbReference type="Pfam" id="PF00005">
    <property type="entry name" value="ABC_tran"/>
    <property type="match status" value="1"/>
</dbReference>
<dbReference type="AlphaFoldDB" id="A0A1V9FMD7"/>
<gene>
    <name evidence="6" type="ORF">A3860_37810</name>
</gene>
<feature type="domain" description="ABC transporter" evidence="5">
    <location>
        <begin position="6"/>
        <end position="237"/>
    </location>
</feature>
<evidence type="ECO:0000259" key="5">
    <source>
        <dbReference type="PROSITE" id="PS50893"/>
    </source>
</evidence>
<evidence type="ECO:0000256" key="4">
    <source>
        <dbReference type="ARBA" id="ARBA00022840"/>
    </source>
</evidence>
<dbReference type="PROSITE" id="PS50893">
    <property type="entry name" value="ABC_TRANSPORTER_2"/>
    <property type="match status" value="1"/>
</dbReference>
<evidence type="ECO:0000256" key="3">
    <source>
        <dbReference type="ARBA" id="ARBA00022741"/>
    </source>
</evidence>
<dbReference type="SMART" id="SM00382">
    <property type="entry name" value="AAA"/>
    <property type="match status" value="1"/>
</dbReference>
<keyword evidence="3" id="KW-0547">Nucleotide-binding</keyword>
<comment type="similarity">
    <text evidence="1">Belongs to the ABC transporter superfamily.</text>
</comment>
<sequence length="338" mass="37632">MKNPVIELIGLTKLYGSLKAVDNLNLEITKGEIYGLLGPNGAGKTTTILMMLGLTEPTAGTVSVCGYNATSNPVAVKQKVGYMPDNMGFYDGMNALDNLIYMGRLNGIPESMVKERAVELMELVGLSKAMDKKAGTYSRGMKQRLGLAEVLIKQPDVIILDEPTLGIDPAGVKEFLTLIKELSKQQNITVLLSSHHLNQVQQVCDRVGIFVEGRLLASDHIDKLSTHLFSREAHVVIITLAHPLHNIEEYNQQLLKVEGVNAIEVHGNTIEISCTRNATPEFVRFFVEKDQDIMGVQRKEYGLEEIYQRYFENTLTENQTNGKSGSIFQRSFFKKIKK</sequence>
<dbReference type="Proteomes" id="UP000192796">
    <property type="component" value="Unassembled WGS sequence"/>
</dbReference>
<evidence type="ECO:0000256" key="2">
    <source>
        <dbReference type="ARBA" id="ARBA00022448"/>
    </source>
</evidence>
<accession>A0A1V9FMD7</accession>
<dbReference type="RefSeq" id="WP_081154777.1">
    <property type="nucleotide sequence ID" value="NZ_LVYD01000081.1"/>
</dbReference>
<dbReference type="CDD" id="cd03230">
    <property type="entry name" value="ABC_DR_subfamily_A"/>
    <property type="match status" value="1"/>
</dbReference>
<evidence type="ECO:0000256" key="1">
    <source>
        <dbReference type="ARBA" id="ARBA00005417"/>
    </source>
</evidence>
<dbReference type="SUPFAM" id="SSF52540">
    <property type="entry name" value="P-loop containing nucleoside triphosphate hydrolases"/>
    <property type="match status" value="1"/>
</dbReference>
<dbReference type="GO" id="GO:0005524">
    <property type="term" value="F:ATP binding"/>
    <property type="evidence" value="ECO:0007669"/>
    <property type="project" value="UniProtKB-KW"/>
</dbReference>
<dbReference type="EMBL" id="LVYD01000081">
    <property type="protein sequence ID" value="OQP59416.1"/>
    <property type="molecule type" value="Genomic_DNA"/>
</dbReference>
<reference evidence="6 7" key="1">
    <citation type="submission" date="2016-03" db="EMBL/GenBank/DDBJ databases">
        <title>Niastella vici sp. nov., isolated from farmland soil.</title>
        <authorList>
            <person name="Chen L."/>
            <person name="Wang D."/>
            <person name="Yang S."/>
            <person name="Wang G."/>
        </authorList>
    </citation>
    <scope>NUCLEOTIDE SEQUENCE [LARGE SCALE GENOMIC DNA]</scope>
    <source>
        <strain evidence="6 7">DJ57</strain>
    </source>
</reference>
<keyword evidence="7" id="KW-1185">Reference proteome</keyword>
<keyword evidence="2" id="KW-0813">Transport</keyword>
<evidence type="ECO:0000313" key="6">
    <source>
        <dbReference type="EMBL" id="OQP59416.1"/>
    </source>
</evidence>
<proteinExistence type="inferred from homology"/>
<dbReference type="InterPro" id="IPR003593">
    <property type="entry name" value="AAA+_ATPase"/>
</dbReference>
<dbReference type="PANTHER" id="PTHR43335:SF4">
    <property type="entry name" value="ABC TRANSPORTER, ATP-BINDING PROTEIN"/>
    <property type="match status" value="1"/>
</dbReference>
<evidence type="ECO:0000313" key="7">
    <source>
        <dbReference type="Proteomes" id="UP000192796"/>
    </source>
</evidence>
<dbReference type="Gene3D" id="3.40.50.300">
    <property type="entry name" value="P-loop containing nucleotide triphosphate hydrolases"/>
    <property type="match status" value="1"/>
</dbReference>
<dbReference type="GO" id="GO:0016887">
    <property type="term" value="F:ATP hydrolysis activity"/>
    <property type="evidence" value="ECO:0007669"/>
    <property type="project" value="InterPro"/>
</dbReference>
<protein>
    <submittedName>
        <fullName evidence="6">ABC transporter ATP-binding protein</fullName>
    </submittedName>
</protein>
<organism evidence="6 7">
    <name type="scientific">Niastella vici</name>
    <dbReference type="NCBI Taxonomy" id="1703345"/>
    <lineage>
        <taxon>Bacteria</taxon>
        <taxon>Pseudomonadati</taxon>
        <taxon>Bacteroidota</taxon>
        <taxon>Chitinophagia</taxon>
        <taxon>Chitinophagales</taxon>
        <taxon>Chitinophagaceae</taxon>
        <taxon>Niastella</taxon>
    </lineage>
</organism>